<dbReference type="Gene3D" id="3.40.190.10">
    <property type="entry name" value="Periplasmic binding protein-like II"/>
    <property type="match status" value="2"/>
</dbReference>
<dbReference type="GO" id="GO:0005576">
    <property type="term" value="C:extracellular region"/>
    <property type="evidence" value="ECO:0007669"/>
    <property type="project" value="TreeGrafter"/>
</dbReference>
<dbReference type="Pfam" id="PF00497">
    <property type="entry name" value="SBP_bac_3"/>
    <property type="match status" value="1"/>
</dbReference>
<keyword evidence="2" id="KW-0813">Transport</keyword>
<dbReference type="SMART" id="SM00062">
    <property type="entry name" value="PBPb"/>
    <property type="match status" value="1"/>
</dbReference>
<feature type="domain" description="Solute-binding protein family 3/N-terminal" evidence="5">
    <location>
        <begin position="113"/>
        <end position="345"/>
    </location>
</feature>
<dbReference type="InterPro" id="IPR001638">
    <property type="entry name" value="Solute-binding_3/MltF_N"/>
</dbReference>
<accession>A0A1H2PTL6</accession>
<dbReference type="PANTHER" id="PTHR30085">
    <property type="entry name" value="AMINO ACID ABC TRANSPORTER PERMEASE"/>
    <property type="match status" value="1"/>
</dbReference>
<keyword evidence="3" id="KW-0732">Signal</keyword>
<keyword evidence="7" id="KW-1185">Reference proteome</keyword>
<evidence type="ECO:0000313" key="7">
    <source>
        <dbReference type="Proteomes" id="UP000243719"/>
    </source>
</evidence>
<dbReference type="SUPFAM" id="SSF53850">
    <property type="entry name" value="Periplasmic binding protein-like II"/>
    <property type="match status" value="1"/>
</dbReference>
<feature type="compositionally biased region" description="Basic and acidic residues" evidence="4">
    <location>
        <begin position="1"/>
        <end position="15"/>
    </location>
</feature>
<dbReference type="EMBL" id="FNLO01000010">
    <property type="protein sequence ID" value="SDV50081.1"/>
    <property type="molecule type" value="Genomic_DNA"/>
</dbReference>
<sequence>MKSSRNAERQIERADPPCASTSDRRGGGDGAWARRIAWCCRDWRTLRGRRTRTGGWLQRACRPLAVLLCVSLAPIALAQASDPRSNASPPSSPSGSADATLQGTLKKISDSGEIVLGVRASSAPLSYADAQGNTIGYSQDIALRIVDAIKIRLHMPDLRVVNLPITSANRMALLGAGRFDLECGSTTHTLEREQTASFSNNIFLYGIKIATRRSGSIRDFGDLDGQRVVTTAGTTSETLLRRMLDVYHDNFDLTTQADHDQSFAALVRGEADAFVVDEPLLYAERSRTAKPSDYVITGTPLAFENYACMFRRGDTQFKQLVDETIARLQRSGQAAAIYRKWFEQPVPPNGNNLRYPMSQELRELFAHPNDRAQH</sequence>
<feature type="region of interest" description="Disordered" evidence="4">
    <location>
        <begin position="80"/>
        <end position="99"/>
    </location>
</feature>
<dbReference type="OrthoDB" id="7240770at2"/>
<comment type="similarity">
    <text evidence="1">Belongs to the bacterial solute-binding protein 3 family.</text>
</comment>
<dbReference type="AlphaFoldDB" id="A0A1H2PTL6"/>
<protein>
    <submittedName>
        <fullName evidence="6">Glutamate/aspartate transport system substrate-binding protein</fullName>
    </submittedName>
</protein>
<dbReference type="GO" id="GO:0030288">
    <property type="term" value="C:outer membrane-bounded periplasmic space"/>
    <property type="evidence" value="ECO:0007669"/>
    <property type="project" value="TreeGrafter"/>
</dbReference>
<dbReference type="PANTHER" id="PTHR30085:SF2">
    <property type="entry name" value="GLUTAMATE_ASPARTATE IMPORT SOLUTE-BINDING PROTEIN"/>
    <property type="match status" value="1"/>
</dbReference>
<dbReference type="RefSeq" id="WP_091910751.1">
    <property type="nucleotide sequence ID" value="NZ_FNLO01000010.1"/>
</dbReference>
<reference evidence="7" key="1">
    <citation type="submission" date="2016-09" db="EMBL/GenBank/DDBJ databases">
        <authorList>
            <person name="Varghese N."/>
            <person name="Submissions S."/>
        </authorList>
    </citation>
    <scope>NUCLEOTIDE SEQUENCE [LARGE SCALE GENOMIC DNA]</scope>
    <source>
        <strain evidence="7">JS23</strain>
    </source>
</reference>
<gene>
    <name evidence="6" type="ORF">SAMN05216551_11099</name>
</gene>
<feature type="region of interest" description="Disordered" evidence="4">
    <location>
        <begin position="1"/>
        <end position="30"/>
    </location>
</feature>
<dbReference type="InterPro" id="IPR051455">
    <property type="entry name" value="Bact_solute-bind_prot3"/>
</dbReference>
<evidence type="ECO:0000259" key="5">
    <source>
        <dbReference type="SMART" id="SM00062"/>
    </source>
</evidence>
<evidence type="ECO:0000256" key="4">
    <source>
        <dbReference type="SAM" id="MobiDB-lite"/>
    </source>
</evidence>
<dbReference type="Proteomes" id="UP000243719">
    <property type="component" value="Unassembled WGS sequence"/>
</dbReference>
<proteinExistence type="inferred from homology"/>
<name>A0A1H2PTL6_9BURK</name>
<dbReference type="CDD" id="cd13688">
    <property type="entry name" value="PBP2_GltI_DEBP"/>
    <property type="match status" value="1"/>
</dbReference>
<evidence type="ECO:0000256" key="2">
    <source>
        <dbReference type="ARBA" id="ARBA00022448"/>
    </source>
</evidence>
<evidence type="ECO:0000256" key="1">
    <source>
        <dbReference type="ARBA" id="ARBA00010333"/>
    </source>
</evidence>
<dbReference type="STRING" id="1770053.SAMN05216551_11099"/>
<dbReference type="GO" id="GO:0006865">
    <property type="term" value="P:amino acid transport"/>
    <property type="evidence" value="ECO:0007669"/>
    <property type="project" value="TreeGrafter"/>
</dbReference>
<organism evidence="6 7">
    <name type="scientific">Chitinasiproducens palmae</name>
    <dbReference type="NCBI Taxonomy" id="1770053"/>
    <lineage>
        <taxon>Bacteria</taxon>
        <taxon>Pseudomonadati</taxon>
        <taxon>Pseudomonadota</taxon>
        <taxon>Betaproteobacteria</taxon>
        <taxon>Burkholderiales</taxon>
        <taxon>Burkholderiaceae</taxon>
        <taxon>Chitinasiproducens</taxon>
    </lineage>
</organism>
<evidence type="ECO:0000313" key="6">
    <source>
        <dbReference type="EMBL" id="SDV50081.1"/>
    </source>
</evidence>
<evidence type="ECO:0000256" key="3">
    <source>
        <dbReference type="ARBA" id="ARBA00022729"/>
    </source>
</evidence>